<evidence type="ECO:0000256" key="1">
    <source>
        <dbReference type="ARBA" id="ARBA00043985"/>
    </source>
</evidence>
<accession>A0A2L2XLE0</accession>
<dbReference type="OrthoDB" id="9779630at2"/>
<keyword evidence="5" id="KW-1185">Reference proteome</keyword>
<comment type="caution">
    <text evidence="4">The sequence shown here is derived from an EMBL/GenBank/DDBJ whole genome shotgun (WGS) entry which is preliminary data.</text>
</comment>
<proteinExistence type="inferred from homology"/>
<evidence type="ECO:0000313" key="4">
    <source>
        <dbReference type="EMBL" id="GBF34771.1"/>
    </source>
</evidence>
<evidence type="ECO:0000256" key="3">
    <source>
        <dbReference type="SAM" id="MobiDB-lite"/>
    </source>
</evidence>
<reference evidence="5" key="1">
    <citation type="submission" date="2018-02" db="EMBL/GenBank/DDBJ databases">
        <title>Genome sequence of Desulfocucumis palustris strain NAW-5.</title>
        <authorList>
            <person name="Watanabe M."/>
            <person name="Kojima H."/>
            <person name="Fukui M."/>
        </authorList>
    </citation>
    <scope>NUCLEOTIDE SEQUENCE [LARGE SCALE GENOMIC DNA]</scope>
    <source>
        <strain evidence="5">NAW-5</strain>
    </source>
</reference>
<feature type="coiled-coil region" evidence="2">
    <location>
        <begin position="87"/>
        <end position="135"/>
    </location>
</feature>
<dbReference type="RefSeq" id="WP_104372946.1">
    <property type="nucleotide sequence ID" value="NZ_BFAV01000150.1"/>
</dbReference>
<name>A0A2L2XLE0_9FIRM</name>
<dbReference type="EMBL" id="BFAV01000150">
    <property type="protein sequence ID" value="GBF34771.1"/>
    <property type="molecule type" value="Genomic_DNA"/>
</dbReference>
<sequence length="224" mass="25620">MGFIKKFKDLLEANLNDLLNKAEDPEKMLNLYIEKATEELKDFNVQVNRAVADELLLKQKMEAAEKEITSWMTQAKVAIQQNRDDLAKIALDRKQTAEKTLEDLKIQLTEQQTAVAELRENYRLLDEKLSKARAEKDALIMRQRRAQAMKQAGEAVKEVASSSALGDFDRMKDKVARMEAEARATSLSLNNTVEDEFENLKKEAQKQSVEDELARMKAELSKKD</sequence>
<evidence type="ECO:0000313" key="5">
    <source>
        <dbReference type="Proteomes" id="UP000239549"/>
    </source>
</evidence>
<dbReference type="PANTHER" id="PTHR31088:SF6">
    <property type="entry name" value="PHAGE SHOCK PROTEIN A"/>
    <property type="match status" value="1"/>
</dbReference>
<feature type="region of interest" description="Disordered" evidence="3">
    <location>
        <begin position="203"/>
        <end position="224"/>
    </location>
</feature>
<dbReference type="Proteomes" id="UP000239549">
    <property type="component" value="Unassembled WGS sequence"/>
</dbReference>
<protein>
    <submittedName>
        <fullName evidence="4">Phage shock protein A</fullName>
    </submittedName>
</protein>
<evidence type="ECO:0000256" key="2">
    <source>
        <dbReference type="SAM" id="Coils"/>
    </source>
</evidence>
<dbReference type="AlphaFoldDB" id="A0A2L2XLE0"/>
<keyword evidence="2" id="KW-0175">Coiled coil</keyword>
<comment type="similarity">
    <text evidence="1">Belongs to the PspA/Vipp/IM30 family.</text>
</comment>
<dbReference type="PANTHER" id="PTHR31088">
    <property type="entry name" value="MEMBRANE-ASSOCIATED PROTEIN VIPP1, CHLOROPLASTIC"/>
    <property type="match status" value="1"/>
</dbReference>
<dbReference type="InterPro" id="IPR007157">
    <property type="entry name" value="PspA_VIPP1"/>
</dbReference>
<gene>
    <name evidence="4" type="ORF">DCCM_3891</name>
</gene>
<dbReference type="Pfam" id="PF04012">
    <property type="entry name" value="PspA_IM30"/>
    <property type="match status" value="1"/>
</dbReference>
<organism evidence="4 5">
    <name type="scientific">Desulfocucumis palustris</name>
    <dbReference type="NCBI Taxonomy" id="1898651"/>
    <lineage>
        <taxon>Bacteria</taxon>
        <taxon>Bacillati</taxon>
        <taxon>Bacillota</taxon>
        <taxon>Clostridia</taxon>
        <taxon>Eubacteriales</taxon>
        <taxon>Desulfocucumaceae</taxon>
        <taxon>Desulfocucumis</taxon>
    </lineage>
</organism>